<keyword evidence="9 12" id="KW-0503">Monooxygenase</keyword>
<dbReference type="PRINTS" id="PR00463">
    <property type="entry name" value="EP450I"/>
</dbReference>
<protein>
    <submittedName>
        <fullName evidence="14">Cytochrome P450</fullName>
    </submittedName>
</protein>
<gene>
    <name evidence="14" type="primary">CYP76B75</name>
</gene>
<evidence type="ECO:0000256" key="3">
    <source>
        <dbReference type="ARBA" id="ARBA00022617"/>
    </source>
</evidence>
<feature type="binding site" description="axial binding residue" evidence="11">
    <location>
        <position position="440"/>
    </location>
    <ligand>
        <name>heme</name>
        <dbReference type="ChEBI" id="CHEBI:30413"/>
    </ligand>
    <ligandPart>
        <name>Fe</name>
        <dbReference type="ChEBI" id="CHEBI:18248"/>
    </ligandPart>
</feature>
<dbReference type="InterPro" id="IPR002401">
    <property type="entry name" value="Cyt_P450_E_grp-I"/>
</dbReference>
<dbReference type="InterPro" id="IPR017972">
    <property type="entry name" value="Cyt_P450_CS"/>
</dbReference>
<dbReference type="GO" id="GO:0016020">
    <property type="term" value="C:membrane"/>
    <property type="evidence" value="ECO:0007669"/>
    <property type="project" value="UniProtKB-SubCell"/>
</dbReference>
<evidence type="ECO:0000256" key="11">
    <source>
        <dbReference type="PIRSR" id="PIRSR602401-1"/>
    </source>
</evidence>
<dbReference type="CDD" id="cd11073">
    <property type="entry name" value="CYP76-like"/>
    <property type="match status" value="1"/>
</dbReference>
<dbReference type="GO" id="GO:0020037">
    <property type="term" value="F:heme binding"/>
    <property type="evidence" value="ECO:0007669"/>
    <property type="project" value="InterPro"/>
</dbReference>
<proteinExistence type="evidence at transcript level"/>
<evidence type="ECO:0000256" key="6">
    <source>
        <dbReference type="ARBA" id="ARBA00022989"/>
    </source>
</evidence>
<evidence type="ECO:0000256" key="10">
    <source>
        <dbReference type="ARBA" id="ARBA00023136"/>
    </source>
</evidence>
<dbReference type="GO" id="GO:0004497">
    <property type="term" value="F:monooxygenase activity"/>
    <property type="evidence" value="ECO:0007669"/>
    <property type="project" value="UniProtKB-KW"/>
</dbReference>
<keyword evidence="10 13" id="KW-0472">Membrane</keyword>
<dbReference type="GO" id="GO:0005506">
    <property type="term" value="F:iron ion binding"/>
    <property type="evidence" value="ECO:0007669"/>
    <property type="project" value="InterPro"/>
</dbReference>
<evidence type="ECO:0000256" key="1">
    <source>
        <dbReference type="ARBA" id="ARBA00004370"/>
    </source>
</evidence>
<dbReference type="PRINTS" id="PR00385">
    <property type="entry name" value="P450"/>
</dbReference>
<comment type="subcellular location">
    <subcellularLocation>
        <location evidence="1">Membrane</location>
    </subcellularLocation>
</comment>
<evidence type="ECO:0000256" key="7">
    <source>
        <dbReference type="ARBA" id="ARBA00023002"/>
    </source>
</evidence>
<dbReference type="InterPro" id="IPR036396">
    <property type="entry name" value="Cyt_P450_sf"/>
</dbReference>
<dbReference type="FunFam" id="1.10.630.10:FF:000007">
    <property type="entry name" value="Cytochrome P450 76C4"/>
    <property type="match status" value="1"/>
</dbReference>
<evidence type="ECO:0000256" key="8">
    <source>
        <dbReference type="ARBA" id="ARBA00023004"/>
    </source>
</evidence>
<dbReference type="PANTHER" id="PTHR47950:SF4">
    <property type="entry name" value="GERANIOL 8-HYDROXYLASE-LIKE"/>
    <property type="match status" value="1"/>
</dbReference>
<dbReference type="SUPFAM" id="SSF48264">
    <property type="entry name" value="Cytochrome P450"/>
    <property type="match status" value="1"/>
</dbReference>
<evidence type="ECO:0000256" key="13">
    <source>
        <dbReference type="SAM" id="Phobius"/>
    </source>
</evidence>
<reference evidence="14" key="1">
    <citation type="journal article" date="2019" name="Plant Physiol.">
        <title>CYP76B74 catalyzes the 3''-hydroxylation of geranylhydroquinone in shikonin biosynthesis.</title>
        <authorList>
            <person name="Wang S."/>
            <person name="Wang R."/>
            <person name="Liu T."/>
            <person name="Lv C."/>
            <person name="Liang J."/>
            <person name="Kang C."/>
            <person name="Zhou L."/>
            <person name="Guo J."/>
            <person name="Cui G."/>
            <person name="Zhang Y."/>
            <person name="Werck-Reichhart D."/>
            <person name="Guo L."/>
            <person name="Huang L."/>
        </authorList>
    </citation>
    <scope>NUCLEOTIDE SEQUENCE</scope>
</reference>
<evidence type="ECO:0000256" key="5">
    <source>
        <dbReference type="ARBA" id="ARBA00022723"/>
    </source>
</evidence>
<dbReference type="Gene3D" id="1.10.630.10">
    <property type="entry name" value="Cytochrome P450"/>
    <property type="match status" value="1"/>
</dbReference>
<evidence type="ECO:0000256" key="2">
    <source>
        <dbReference type="ARBA" id="ARBA00010617"/>
    </source>
</evidence>
<dbReference type="PROSITE" id="PS00086">
    <property type="entry name" value="CYTOCHROME_P450"/>
    <property type="match status" value="1"/>
</dbReference>
<keyword evidence="8 11" id="KW-0408">Iron</keyword>
<dbReference type="Pfam" id="PF00067">
    <property type="entry name" value="p450"/>
    <property type="match status" value="1"/>
</dbReference>
<keyword evidence="3 11" id="KW-0349">Heme</keyword>
<dbReference type="InterPro" id="IPR001128">
    <property type="entry name" value="Cyt_P450"/>
</dbReference>
<comment type="cofactor">
    <cofactor evidence="11">
        <name>heme</name>
        <dbReference type="ChEBI" id="CHEBI:30413"/>
    </cofactor>
</comment>
<evidence type="ECO:0000256" key="12">
    <source>
        <dbReference type="RuleBase" id="RU000461"/>
    </source>
</evidence>
<dbReference type="PANTHER" id="PTHR47950">
    <property type="entry name" value="CYTOCHROME P450, FAMILY 76, SUBFAMILY C, POLYPEPTIDE 5-RELATED"/>
    <property type="match status" value="1"/>
</dbReference>
<comment type="similarity">
    <text evidence="2 12">Belongs to the cytochrome P450 family.</text>
</comment>
<evidence type="ECO:0000313" key="14">
    <source>
        <dbReference type="EMBL" id="AZU97081.1"/>
    </source>
</evidence>
<keyword evidence="4 13" id="KW-0812">Transmembrane</keyword>
<dbReference type="EMBL" id="MH124069">
    <property type="protein sequence ID" value="AZU97081.1"/>
    <property type="molecule type" value="mRNA"/>
</dbReference>
<evidence type="ECO:0000256" key="9">
    <source>
        <dbReference type="ARBA" id="ARBA00023033"/>
    </source>
</evidence>
<dbReference type="AlphaFoldDB" id="A0A3Q9R4M2"/>
<organism evidence="14">
    <name type="scientific">Arnebia euchroma</name>
    <name type="common">Pink arnebia</name>
    <name type="synonym">Lithospermum euchromon</name>
    <dbReference type="NCBI Taxonomy" id="373122"/>
    <lineage>
        <taxon>Eukaryota</taxon>
        <taxon>Viridiplantae</taxon>
        <taxon>Streptophyta</taxon>
        <taxon>Embryophyta</taxon>
        <taxon>Tracheophyta</taxon>
        <taxon>Spermatophyta</taxon>
        <taxon>Magnoliopsida</taxon>
        <taxon>eudicotyledons</taxon>
        <taxon>Gunneridae</taxon>
        <taxon>Pentapetalae</taxon>
        <taxon>asterids</taxon>
        <taxon>lamiids</taxon>
        <taxon>Boraginales</taxon>
        <taxon>Boraginaceae</taxon>
        <taxon>Boraginoideae</taxon>
        <taxon>Lithospermeae</taxon>
        <taxon>Arnebia</taxon>
    </lineage>
</organism>
<accession>A0A3Q9R4M2</accession>
<sequence length="497" mass="55968">MDFLSIVIFISGTIFFLQCLSFLLSRGSKKLPPGPKPLPIIGNLHLLGDQPHKSMTTLAKTYGPLMTLKFGQITTIVVSSSTLAKEVLQKQDLAFSSNRTVPDALRAIDHYKYSAIFLPIGPKWRTVRKMLNSFLFTNTKLDANKHLRIEKVNEFIEYCMRSAEKGEAVNIGLGAFTTALNLVSNTLFSEDVAGWNNSDSSEEFNSWIRDIMVESGLPNLVDYFPMLRKLDPQGIRRRMASAATKLLSFGEKIIDMRLKQREQGNVKNDLLDVLLTSIEEHPQDIDKETIVHMILDMFVAGTDTSSNTVEWAMAEIVKNPYIMRKAKEELANVVGKGKTIEEDDIDNLPYLRCTVKETFRLHPVAPFLIPRKVGQDNVQVNGFTIPNGSQVLVNAYAIGRDPSIWESPLKFKPERFWKSEIDVRGQNFELIPFGAGRRICPGLPLGIKMVHLMLGSLLNSFDWKLEGDIIPKTLNMDERFGMVLQRAEPLLVVPLPC</sequence>
<keyword evidence="7 12" id="KW-0560">Oxidoreductase</keyword>
<dbReference type="GO" id="GO:0016705">
    <property type="term" value="F:oxidoreductase activity, acting on paired donors, with incorporation or reduction of molecular oxygen"/>
    <property type="evidence" value="ECO:0007669"/>
    <property type="project" value="InterPro"/>
</dbReference>
<keyword evidence="6 13" id="KW-1133">Transmembrane helix</keyword>
<feature type="transmembrane region" description="Helical" evidence="13">
    <location>
        <begin position="6"/>
        <end position="24"/>
    </location>
</feature>
<name>A0A3Q9R4M2_ARNEU</name>
<keyword evidence="5 11" id="KW-0479">Metal-binding</keyword>
<evidence type="ECO:0000256" key="4">
    <source>
        <dbReference type="ARBA" id="ARBA00022692"/>
    </source>
</evidence>